<dbReference type="InterPro" id="IPR008964">
    <property type="entry name" value="Invasin/intimin_cell_adhesion"/>
</dbReference>
<dbReference type="Proteomes" id="UP001319200">
    <property type="component" value="Unassembled WGS sequence"/>
</dbReference>
<sequence length="93" mass="9869">MARQAGDAQYNPADEVQQTLIVSKATQTITFNALPDKRLSDESFILPATASSGLPVSYVSSHPDIASIDGNRIILHKAGKIAIAANQAGNENY</sequence>
<evidence type="ECO:0000313" key="2">
    <source>
        <dbReference type="Proteomes" id="UP001319200"/>
    </source>
</evidence>
<dbReference type="RefSeq" id="WP_254170304.1">
    <property type="nucleotide sequence ID" value="NZ_JAHESF010000103.1"/>
</dbReference>
<accession>A0AAP2DS89</accession>
<dbReference type="SUPFAM" id="SSF49373">
    <property type="entry name" value="Invasin/intimin cell-adhesion fragments"/>
    <property type="match status" value="1"/>
</dbReference>
<comment type="caution">
    <text evidence="1">The sequence shown here is derived from an EMBL/GenBank/DDBJ whole genome shotgun (WGS) entry which is preliminary data.</text>
</comment>
<dbReference type="Gene3D" id="2.60.40.1080">
    <property type="match status" value="1"/>
</dbReference>
<evidence type="ECO:0000313" key="1">
    <source>
        <dbReference type="EMBL" id="MBT1701625.1"/>
    </source>
</evidence>
<proteinExistence type="predicted"/>
<protein>
    <submittedName>
        <fullName evidence="1">Uncharacterized protein</fullName>
    </submittedName>
</protein>
<organism evidence="1 2">
    <name type="scientific">Chryseosolibacter histidini</name>
    <dbReference type="NCBI Taxonomy" id="2782349"/>
    <lineage>
        <taxon>Bacteria</taxon>
        <taxon>Pseudomonadati</taxon>
        <taxon>Bacteroidota</taxon>
        <taxon>Cytophagia</taxon>
        <taxon>Cytophagales</taxon>
        <taxon>Chryseotaleaceae</taxon>
        <taxon>Chryseosolibacter</taxon>
    </lineage>
</organism>
<reference evidence="1 2" key="1">
    <citation type="submission" date="2021-05" db="EMBL/GenBank/DDBJ databases">
        <title>A Polyphasic approach of four new species of the genus Ohtaekwangia: Ohtaekwangia histidinii sp. nov., Ohtaekwangia cretensis sp. nov., Ohtaekwangia indiensis sp. nov., Ohtaekwangia reichenbachii sp. nov. from diverse environment.</title>
        <authorList>
            <person name="Octaviana S."/>
        </authorList>
    </citation>
    <scope>NUCLEOTIDE SEQUENCE [LARGE SCALE GENOMIC DNA]</scope>
    <source>
        <strain evidence="1 2">PWU4</strain>
    </source>
</reference>
<gene>
    <name evidence="1" type="ORF">KK083_32355</name>
</gene>
<keyword evidence="2" id="KW-1185">Reference proteome</keyword>
<dbReference type="AlphaFoldDB" id="A0AAP2DS89"/>
<dbReference type="EMBL" id="JAHESF010000103">
    <property type="protein sequence ID" value="MBT1701625.1"/>
    <property type="molecule type" value="Genomic_DNA"/>
</dbReference>
<feature type="non-terminal residue" evidence="1">
    <location>
        <position position="93"/>
    </location>
</feature>
<name>A0AAP2DS89_9BACT</name>